<sequence>MADYVAPVRNIIKAFETGIKLANKVSRSASDASAAQALQISESAQSLQRSLERSSQIISDSYQQYVGSCGKPFGKALEDDDDLKQRFKNLRTDVRDRIDECDEFEEDPESFRAAAFSSIEREAQDCADQCITIFHNVRERVGLVAPRSLAVGSPPRDDRTQLASMRQRAPSMRKPVPSPSQSTSSQNSLPTPAASPPERRLYLDISPAEPVKPKSPWTIDSPSQFDLGAHMSPPSRSQRRTSREASPGSTTDAEGRLIPREVVLSRVRANEEFLQRRRDSRLMFQNEFRKSISSIDEHRVSEIFTTSPILTPISPTGATGGMSISPIDGRASRTSMSDYQTLMTRQRSQGGASQGTRSSIASSEFQERPATRRHDSEADSIFGLRAAGPLSPPLSEHRSSAGLEGIPVAATLRLPDFGEGVYQGIEVVDNTDYTAGLIPVHDNEPPPVQLTSSAPATSVRSIDHPMRHDASFFKFGGFCDGAKALVRGETGFKIYKRPAGHYSATVSARCIKCSYEVGWNDVEKDRLLDRGGIYGNCGVRFRQRFISKCHVKTKSIEESCYACIFCIQEHKTVEEHDATIFFSVSQLFRHLATHTRPLPEVSGIITLYGLQPPEAVDFDIHFPLNEPSLHVFNIREIAQKVATRPSATAVVTHHPKRGHSGATDPDGHPAMHFAVGAKIVGVTFPTQFGGQWCMGYHDGERGSFPASAITLDLPAREDLLMNQASPLVATAKWDFKPKEAKDSTRGWLKFNKGDLITNIGYTFQDQWCWSGYTNRGKAWGLFPQAFVENLGEGGQISSSPSVRHKFGFGKMPTLQLARSPTNNVPSHERRTSVRSTNSNGSGNMVQLQPGLEVVQSPIYGSSSTGWRR</sequence>
<evidence type="ECO:0000256" key="1">
    <source>
        <dbReference type="ARBA" id="ARBA00022443"/>
    </source>
</evidence>
<feature type="compositionally biased region" description="Polar residues" evidence="2">
    <location>
        <begin position="344"/>
        <end position="364"/>
    </location>
</feature>
<dbReference type="CDD" id="cd00174">
    <property type="entry name" value="SH3"/>
    <property type="match status" value="1"/>
</dbReference>
<evidence type="ECO:0000313" key="4">
    <source>
        <dbReference type="EMBL" id="CZR64176.1"/>
    </source>
</evidence>
<organism evidence="4 5">
    <name type="scientific">Phialocephala subalpina</name>
    <dbReference type="NCBI Taxonomy" id="576137"/>
    <lineage>
        <taxon>Eukaryota</taxon>
        <taxon>Fungi</taxon>
        <taxon>Dikarya</taxon>
        <taxon>Ascomycota</taxon>
        <taxon>Pezizomycotina</taxon>
        <taxon>Leotiomycetes</taxon>
        <taxon>Helotiales</taxon>
        <taxon>Mollisiaceae</taxon>
        <taxon>Phialocephala</taxon>
        <taxon>Phialocephala fortinii species complex</taxon>
    </lineage>
</organism>
<dbReference type="EMBL" id="FJOG01000025">
    <property type="protein sequence ID" value="CZR64176.1"/>
    <property type="molecule type" value="Genomic_DNA"/>
</dbReference>
<evidence type="ECO:0000256" key="2">
    <source>
        <dbReference type="SAM" id="MobiDB-lite"/>
    </source>
</evidence>
<feature type="compositionally biased region" description="Low complexity" evidence="2">
    <location>
        <begin position="179"/>
        <end position="192"/>
    </location>
</feature>
<feature type="domain" description="SH3" evidence="3">
    <location>
        <begin position="645"/>
        <end position="713"/>
    </location>
</feature>
<dbReference type="InterPro" id="IPR001452">
    <property type="entry name" value="SH3_domain"/>
</dbReference>
<proteinExistence type="predicted"/>
<feature type="compositionally biased region" description="Polar residues" evidence="2">
    <location>
        <begin position="833"/>
        <end position="846"/>
    </location>
</feature>
<feature type="domain" description="SH3" evidence="3">
    <location>
        <begin position="727"/>
        <end position="791"/>
    </location>
</feature>
<feature type="region of interest" description="Disordered" evidence="2">
    <location>
        <begin position="344"/>
        <end position="379"/>
    </location>
</feature>
<feature type="compositionally biased region" description="Polar residues" evidence="2">
    <location>
        <begin position="816"/>
        <end position="825"/>
    </location>
</feature>
<evidence type="ECO:0000313" key="5">
    <source>
        <dbReference type="Proteomes" id="UP000184330"/>
    </source>
</evidence>
<gene>
    <name evidence="4" type="ORF">PAC_14073</name>
</gene>
<protein>
    <recommendedName>
        <fullName evidence="3">SH3 domain-containing protein</fullName>
    </recommendedName>
</protein>
<feature type="compositionally biased region" description="Basic and acidic residues" evidence="2">
    <location>
        <begin position="365"/>
        <end position="377"/>
    </location>
</feature>
<dbReference type="Gene3D" id="2.30.30.40">
    <property type="entry name" value="SH3 Domains"/>
    <property type="match status" value="1"/>
</dbReference>
<dbReference type="STRING" id="576137.A0A1L7XGT2"/>
<reference evidence="4 5" key="1">
    <citation type="submission" date="2016-03" db="EMBL/GenBank/DDBJ databases">
        <authorList>
            <person name="Ploux O."/>
        </authorList>
    </citation>
    <scope>NUCLEOTIDE SEQUENCE [LARGE SCALE GENOMIC DNA]</scope>
    <source>
        <strain evidence="4 5">UAMH 11012</strain>
    </source>
</reference>
<feature type="region of interest" description="Disordered" evidence="2">
    <location>
        <begin position="311"/>
        <end position="331"/>
    </location>
</feature>
<keyword evidence="5" id="KW-1185">Reference proteome</keyword>
<dbReference type="OrthoDB" id="5243589at2759"/>
<dbReference type="AlphaFoldDB" id="A0A1L7XGT2"/>
<feature type="region of interest" description="Disordered" evidence="2">
    <location>
        <begin position="148"/>
        <end position="257"/>
    </location>
</feature>
<dbReference type="InterPro" id="IPR036028">
    <property type="entry name" value="SH3-like_dom_sf"/>
</dbReference>
<feature type="region of interest" description="Disordered" evidence="2">
    <location>
        <begin position="815"/>
        <end position="847"/>
    </location>
</feature>
<evidence type="ECO:0000259" key="3">
    <source>
        <dbReference type="SMART" id="SM00326"/>
    </source>
</evidence>
<dbReference type="SMART" id="SM00326">
    <property type="entry name" value="SH3"/>
    <property type="match status" value="2"/>
</dbReference>
<dbReference type="SUPFAM" id="SSF50044">
    <property type="entry name" value="SH3-domain"/>
    <property type="match status" value="1"/>
</dbReference>
<name>A0A1L7XGT2_9HELO</name>
<feature type="region of interest" description="Disordered" evidence="2">
    <location>
        <begin position="645"/>
        <end position="667"/>
    </location>
</feature>
<keyword evidence="1" id="KW-0728">SH3 domain</keyword>
<accession>A0A1L7XGT2</accession>
<dbReference type="Proteomes" id="UP000184330">
    <property type="component" value="Unassembled WGS sequence"/>
</dbReference>